<proteinExistence type="predicted"/>
<dbReference type="PATRIC" id="fig|452652.3.peg.4031"/>
<gene>
    <name evidence="1" type="ordered locus">KSE_40350</name>
</gene>
<sequence>MIRFARAQRERWPALYFCGAPAADALDAGWRPAVDPDEEYPEILTFSSGAPMEEFWEEHGYALDEKGEGPFSLFYSFHRARIGARLENVDTENEEVGRSAAGTELVLSKFFLVSLVTPANPEDDGFSRGVLDDFRRAFEA</sequence>
<keyword evidence="2" id="KW-1185">Reference proteome</keyword>
<evidence type="ECO:0000313" key="1">
    <source>
        <dbReference type="EMBL" id="BAJ29827.1"/>
    </source>
</evidence>
<organism evidence="1 2">
    <name type="scientific">Kitasatospora setae (strain ATCC 33774 / DSM 43861 / JCM 3304 / KCC A-0304 / NBRC 14216 / KM-6054)</name>
    <name type="common">Streptomyces setae</name>
    <dbReference type="NCBI Taxonomy" id="452652"/>
    <lineage>
        <taxon>Bacteria</taxon>
        <taxon>Bacillati</taxon>
        <taxon>Actinomycetota</taxon>
        <taxon>Actinomycetes</taxon>
        <taxon>Kitasatosporales</taxon>
        <taxon>Streptomycetaceae</taxon>
        <taxon>Kitasatospora</taxon>
    </lineage>
</organism>
<name>E4NEP1_KITSK</name>
<protein>
    <submittedName>
        <fullName evidence="1">Uncharacterized protein</fullName>
    </submittedName>
</protein>
<dbReference type="Proteomes" id="UP000007076">
    <property type="component" value="Chromosome"/>
</dbReference>
<accession>E4NEP1</accession>
<dbReference type="HOGENOM" id="CLU_1832486_0_0_11"/>
<dbReference type="EMBL" id="AP010968">
    <property type="protein sequence ID" value="BAJ29827.1"/>
    <property type="molecule type" value="Genomic_DNA"/>
</dbReference>
<reference evidence="1 2" key="1">
    <citation type="journal article" date="2010" name="DNA Res.">
        <title>Genome sequence of Kitasatospora setae NBRC 14216T: an evolutionary snapshot of the family Streptomycetaceae.</title>
        <authorList>
            <person name="Ichikawa N."/>
            <person name="Oguchi A."/>
            <person name="Ikeda H."/>
            <person name="Ishikawa J."/>
            <person name="Kitani S."/>
            <person name="Watanabe Y."/>
            <person name="Nakamura S."/>
            <person name="Katano Y."/>
            <person name="Kishi E."/>
            <person name="Sasagawa M."/>
            <person name="Ankai A."/>
            <person name="Fukui S."/>
            <person name="Hashimoto Y."/>
            <person name="Kamata S."/>
            <person name="Otoguro M."/>
            <person name="Tanikawa S."/>
            <person name="Nihira T."/>
            <person name="Horinouchi S."/>
            <person name="Ohnishi Y."/>
            <person name="Hayakawa M."/>
            <person name="Kuzuyama T."/>
            <person name="Arisawa A."/>
            <person name="Nomoto F."/>
            <person name="Miura H."/>
            <person name="Takahashi Y."/>
            <person name="Fujita N."/>
        </authorList>
    </citation>
    <scope>NUCLEOTIDE SEQUENCE [LARGE SCALE GENOMIC DNA]</scope>
    <source>
        <strain evidence="2">ATCC 33774 / DSM 43861 / JCM 3304 / KCC A-0304 / NBRC 14216 / KM-6054</strain>
    </source>
</reference>
<dbReference type="AlphaFoldDB" id="E4NEP1"/>
<evidence type="ECO:0000313" key="2">
    <source>
        <dbReference type="Proteomes" id="UP000007076"/>
    </source>
</evidence>
<dbReference type="eggNOG" id="ENOG5032D0A">
    <property type="taxonomic scope" value="Bacteria"/>
</dbReference>
<dbReference type="KEGG" id="ksk:KSE_40350"/>